<dbReference type="EMBL" id="CP134880">
    <property type="protein sequence ID" value="WNM27552.1"/>
    <property type="molecule type" value="Genomic_DNA"/>
</dbReference>
<organism evidence="1">
    <name type="scientific">Demequina capsici</name>
    <dbReference type="NCBI Taxonomy" id="3075620"/>
    <lineage>
        <taxon>Bacteria</taxon>
        <taxon>Bacillati</taxon>
        <taxon>Actinomycetota</taxon>
        <taxon>Actinomycetes</taxon>
        <taxon>Micrococcales</taxon>
        <taxon>Demequinaceae</taxon>
        <taxon>Demequina</taxon>
    </lineage>
</organism>
<dbReference type="RefSeq" id="WP_313543638.1">
    <property type="nucleotide sequence ID" value="NZ_CP134880.1"/>
</dbReference>
<dbReference type="Proteomes" id="UP001303408">
    <property type="component" value="Chromosome"/>
</dbReference>
<name>A0AA96J9R3_9MICO</name>
<accession>A0AA96J9R3</accession>
<reference evidence="1" key="1">
    <citation type="submission" date="2023-09" db="EMBL/GenBank/DDBJ databases">
        <title>Demequina sp. a novel bacteria isolated from Capsicum annuum.</title>
        <authorList>
            <person name="Humaira Z."/>
            <person name="Lee J."/>
            <person name="Cho D."/>
        </authorList>
    </citation>
    <scope>NUCLEOTIDE SEQUENCE</scope>
    <source>
        <strain evidence="1">PMTSA13</strain>
    </source>
</reference>
<evidence type="ECO:0000313" key="1">
    <source>
        <dbReference type="EMBL" id="WNM27552.1"/>
    </source>
</evidence>
<protein>
    <submittedName>
        <fullName evidence="1">Uncharacterized protein</fullName>
    </submittedName>
</protein>
<dbReference type="KEGG" id="dcp:RN607_00700"/>
<proteinExistence type="predicted"/>
<dbReference type="AlphaFoldDB" id="A0AA96J9R3"/>
<gene>
    <name evidence="1" type="ORF">RN607_00700</name>
</gene>
<sequence>MASAGLTWPNAEKAVVAWLKNRTTKYVATETDDTLGDHLPAYRVARAGGTTRPDGTGLTKVIQIEIETIAGDRASLWAAVAEIESAMYALSGNGLEGWFIDEVEETFAAAVVSSDSDGDRRASATYGLAVRPHTTTN</sequence>